<dbReference type="InterPro" id="IPR019635">
    <property type="entry name" value="DUF2500"/>
</dbReference>
<reference evidence="2 3" key="1">
    <citation type="submission" date="2023-10" db="EMBL/GenBank/DDBJ databases">
        <title>Virgibacillus soli CC-YMP-6 genome.</title>
        <authorList>
            <person name="Miliotis G."/>
            <person name="Sengupta P."/>
            <person name="Hameed A."/>
            <person name="Chuvochina M."/>
            <person name="Mcdonagh F."/>
            <person name="Simpson A.C."/>
            <person name="Singh N.K."/>
            <person name="Rekha P.D."/>
            <person name="Raman K."/>
            <person name="Hugenholtz P."/>
            <person name="Venkateswaran K."/>
        </authorList>
    </citation>
    <scope>NUCLEOTIDE SEQUENCE [LARGE SCALE GENOMIC DNA]</scope>
    <source>
        <strain evidence="2 3">CC-YMP-6</strain>
    </source>
</reference>
<keyword evidence="1" id="KW-0812">Transmembrane</keyword>
<dbReference type="Pfam" id="PF10694">
    <property type="entry name" value="DUF2500"/>
    <property type="match status" value="1"/>
</dbReference>
<dbReference type="Proteomes" id="UP001275315">
    <property type="component" value="Unassembled WGS sequence"/>
</dbReference>
<dbReference type="EMBL" id="JAWDIQ010000002">
    <property type="protein sequence ID" value="MDY0409099.1"/>
    <property type="molecule type" value="Genomic_DNA"/>
</dbReference>
<dbReference type="RefSeq" id="WP_320379913.1">
    <property type="nucleotide sequence ID" value="NZ_JAWDIQ010000002.1"/>
</dbReference>
<organism evidence="2 3">
    <name type="scientific">Paracerasibacillus soli</name>
    <dbReference type="NCBI Taxonomy" id="480284"/>
    <lineage>
        <taxon>Bacteria</taxon>
        <taxon>Bacillati</taxon>
        <taxon>Bacillota</taxon>
        <taxon>Bacilli</taxon>
        <taxon>Bacillales</taxon>
        <taxon>Bacillaceae</taxon>
        <taxon>Paracerasibacillus</taxon>
    </lineage>
</organism>
<accession>A0ABU5CRV1</accession>
<sequence length="129" mass="14525">MMDTFGPQGTYFDAGSSLFAIIFFIIFGIIIFNVVKGVNQWHENEQSPRLSVPVTITTKRTNVDNHMHHGNMHTHTTSSTTYFVTVTFASGDRSEFHITGEQYGLLAEGDTGILTFQGSRFLDFKRNNL</sequence>
<dbReference type="Gene3D" id="2.40.50.660">
    <property type="match status" value="1"/>
</dbReference>
<keyword evidence="3" id="KW-1185">Reference proteome</keyword>
<evidence type="ECO:0000313" key="2">
    <source>
        <dbReference type="EMBL" id="MDY0409099.1"/>
    </source>
</evidence>
<keyword evidence="1" id="KW-1133">Transmembrane helix</keyword>
<keyword evidence="1" id="KW-0472">Membrane</keyword>
<proteinExistence type="predicted"/>
<evidence type="ECO:0000313" key="3">
    <source>
        <dbReference type="Proteomes" id="UP001275315"/>
    </source>
</evidence>
<gene>
    <name evidence="2" type="ORF">RWD45_11665</name>
</gene>
<evidence type="ECO:0000256" key="1">
    <source>
        <dbReference type="SAM" id="Phobius"/>
    </source>
</evidence>
<protein>
    <submittedName>
        <fullName evidence="2">DUF2500 domain-containing protein</fullName>
    </submittedName>
</protein>
<name>A0ABU5CRV1_9BACI</name>
<feature type="transmembrane region" description="Helical" evidence="1">
    <location>
        <begin position="15"/>
        <end position="35"/>
    </location>
</feature>
<comment type="caution">
    <text evidence="2">The sequence shown here is derived from an EMBL/GenBank/DDBJ whole genome shotgun (WGS) entry which is preliminary data.</text>
</comment>